<evidence type="ECO:0008006" key="4">
    <source>
        <dbReference type="Google" id="ProtNLM"/>
    </source>
</evidence>
<keyword evidence="1" id="KW-1133">Transmembrane helix</keyword>
<dbReference type="EMBL" id="JARKIE010000004">
    <property type="protein sequence ID" value="KAJ7708309.1"/>
    <property type="molecule type" value="Genomic_DNA"/>
</dbReference>
<evidence type="ECO:0000256" key="1">
    <source>
        <dbReference type="SAM" id="Phobius"/>
    </source>
</evidence>
<organism evidence="2 3">
    <name type="scientific">Mycena rosella</name>
    <name type="common">Pink bonnet</name>
    <name type="synonym">Agaricus rosellus</name>
    <dbReference type="NCBI Taxonomy" id="1033263"/>
    <lineage>
        <taxon>Eukaryota</taxon>
        <taxon>Fungi</taxon>
        <taxon>Dikarya</taxon>
        <taxon>Basidiomycota</taxon>
        <taxon>Agaricomycotina</taxon>
        <taxon>Agaricomycetes</taxon>
        <taxon>Agaricomycetidae</taxon>
        <taxon>Agaricales</taxon>
        <taxon>Marasmiineae</taxon>
        <taxon>Mycenaceae</taxon>
        <taxon>Mycena</taxon>
    </lineage>
</organism>
<protein>
    <recommendedName>
        <fullName evidence="4">Transmembrane protein</fullName>
    </recommendedName>
</protein>
<feature type="transmembrane region" description="Helical" evidence="1">
    <location>
        <begin position="39"/>
        <end position="57"/>
    </location>
</feature>
<name>A0AAD7MAJ2_MYCRO</name>
<proteinExistence type="predicted"/>
<gene>
    <name evidence="2" type="ORF">B0H17DRAFT_1032180</name>
</gene>
<keyword evidence="1" id="KW-0812">Transmembrane</keyword>
<reference evidence="2" key="1">
    <citation type="submission" date="2023-03" db="EMBL/GenBank/DDBJ databases">
        <title>Massive genome expansion in bonnet fungi (Mycena s.s.) driven by repeated elements and novel gene families across ecological guilds.</title>
        <authorList>
            <consortium name="Lawrence Berkeley National Laboratory"/>
            <person name="Harder C.B."/>
            <person name="Miyauchi S."/>
            <person name="Viragh M."/>
            <person name="Kuo A."/>
            <person name="Thoen E."/>
            <person name="Andreopoulos B."/>
            <person name="Lu D."/>
            <person name="Skrede I."/>
            <person name="Drula E."/>
            <person name="Henrissat B."/>
            <person name="Morin E."/>
            <person name="Kohler A."/>
            <person name="Barry K."/>
            <person name="LaButti K."/>
            <person name="Morin E."/>
            <person name="Salamov A."/>
            <person name="Lipzen A."/>
            <person name="Mereny Z."/>
            <person name="Hegedus B."/>
            <person name="Baldrian P."/>
            <person name="Stursova M."/>
            <person name="Weitz H."/>
            <person name="Taylor A."/>
            <person name="Grigoriev I.V."/>
            <person name="Nagy L.G."/>
            <person name="Martin F."/>
            <person name="Kauserud H."/>
        </authorList>
    </citation>
    <scope>NUCLEOTIDE SEQUENCE</scope>
    <source>
        <strain evidence="2">CBHHK067</strain>
    </source>
</reference>
<dbReference type="AlphaFoldDB" id="A0AAD7MAJ2"/>
<evidence type="ECO:0000313" key="2">
    <source>
        <dbReference type="EMBL" id="KAJ7708309.1"/>
    </source>
</evidence>
<keyword evidence="3" id="KW-1185">Reference proteome</keyword>
<dbReference type="Proteomes" id="UP001221757">
    <property type="component" value="Unassembled WGS sequence"/>
</dbReference>
<accession>A0AAD7MAJ2</accession>
<comment type="caution">
    <text evidence="2">The sequence shown here is derived from an EMBL/GenBank/DDBJ whole genome shotgun (WGS) entry which is preliminary data.</text>
</comment>
<evidence type="ECO:0000313" key="3">
    <source>
        <dbReference type="Proteomes" id="UP001221757"/>
    </source>
</evidence>
<keyword evidence="1" id="KW-0472">Membrane</keyword>
<sequence length="79" mass="8618">MPVYTAQPNEKNRRGFSPLRFASSAHACFSVSPPLLRLLARPCALFAAFLLLLFALVSCSPEYVRAIVPRATHFGGPSL</sequence>